<evidence type="ECO:0000313" key="2">
    <source>
        <dbReference type="EMBL" id="MDC3984299.1"/>
    </source>
</evidence>
<dbReference type="AlphaFoldDB" id="A0A9X3X5U6"/>
<dbReference type="Proteomes" id="UP001151081">
    <property type="component" value="Unassembled WGS sequence"/>
</dbReference>
<feature type="domain" description="ADYC" evidence="1">
    <location>
        <begin position="109"/>
        <end position="299"/>
    </location>
</feature>
<evidence type="ECO:0000259" key="1">
    <source>
        <dbReference type="Pfam" id="PF20032"/>
    </source>
</evidence>
<accession>A0A9X3X5U6</accession>
<protein>
    <submittedName>
        <fullName evidence="2">Pentapeptide repeat-containing protein</fullName>
    </submittedName>
</protein>
<name>A0A9X3X5U6_9BACT</name>
<evidence type="ECO:0000313" key="3">
    <source>
        <dbReference type="Proteomes" id="UP001151081"/>
    </source>
</evidence>
<keyword evidence="3" id="KW-1185">Reference proteome</keyword>
<dbReference type="RefSeq" id="WP_272458916.1">
    <property type="nucleotide sequence ID" value="NZ_JAGTJJ010000019.1"/>
</dbReference>
<sequence length="360" mass="38318">MHSWMSCTSEIGWRRAAVWAPILLGMLFGPGCTEPTGEPDDEEGEVITSVQALSTTNGLALNGLALNGLALNGISLNGISLNGLALNGVSIEGTTFVGKKASGKPMKPEEFVGATFTGTLSNGQTITLRIEDRVASTRPDVFLYEVAYLSSPSQGAWKSLCGETSSGTLRRAIPLAGTWDYSERKPTSGMHLASETTFTFACRPYAIAKCVELGYKPWGGVKECVAPGICKEIPGVLLHQACTRMLRADYCGDGVPHTQDGTIVDVWDDFGIQASVVTDFAFEAEWTPMGARCIEHTRWHGDTSGATASYVDKHCSSRWSSVQPSYDCGGPSSTLHTAKGFAIPPLVRSLIGNESALPGD</sequence>
<gene>
    <name evidence="2" type="ORF">KEG57_27575</name>
</gene>
<proteinExistence type="predicted"/>
<comment type="caution">
    <text evidence="2">The sequence shown here is derived from an EMBL/GenBank/DDBJ whole genome shotgun (WGS) entry which is preliminary data.</text>
</comment>
<dbReference type="Pfam" id="PF20032">
    <property type="entry name" value="ADYC"/>
    <property type="match status" value="1"/>
</dbReference>
<reference evidence="2 3" key="1">
    <citation type="submission" date="2021-04" db="EMBL/GenBank/DDBJ databases">
        <title>Genome analysis of Polyangium sp.</title>
        <authorList>
            <person name="Li Y."/>
            <person name="Wang J."/>
        </authorList>
    </citation>
    <scope>NUCLEOTIDE SEQUENCE [LARGE SCALE GENOMIC DNA]</scope>
    <source>
        <strain evidence="2 3">SDU14</strain>
    </source>
</reference>
<dbReference type="InterPro" id="IPR045426">
    <property type="entry name" value="ADYC"/>
</dbReference>
<organism evidence="2 3">
    <name type="scientific">Polyangium jinanense</name>
    <dbReference type="NCBI Taxonomy" id="2829994"/>
    <lineage>
        <taxon>Bacteria</taxon>
        <taxon>Pseudomonadati</taxon>
        <taxon>Myxococcota</taxon>
        <taxon>Polyangia</taxon>
        <taxon>Polyangiales</taxon>
        <taxon>Polyangiaceae</taxon>
        <taxon>Polyangium</taxon>
    </lineage>
</organism>
<dbReference type="EMBL" id="JAGTJJ010000019">
    <property type="protein sequence ID" value="MDC3984299.1"/>
    <property type="molecule type" value="Genomic_DNA"/>
</dbReference>